<name>R9XYB9_9FLOR</name>
<dbReference type="EMBL" id="KC894740">
    <property type="protein sequence ID" value="AGO19775.1"/>
    <property type="molecule type" value="Genomic_DNA"/>
</dbReference>
<accession>R9XYB9</accession>
<proteinExistence type="predicted"/>
<dbReference type="AlphaFoldDB" id="R9XYB9"/>
<dbReference type="RefSeq" id="YP_008144767.1">
    <property type="nucleotide sequence ID" value="NC_021618.1"/>
</dbReference>
<evidence type="ECO:0000313" key="1">
    <source>
        <dbReference type="EMBL" id="AGO19775.1"/>
    </source>
</evidence>
<reference evidence="1" key="1">
    <citation type="journal article" date="2013" name="PLoS ONE">
        <title>The Plastid Genome of the Red Macroalga Grateloupia taiwanensis (Halymeniaceae).</title>
        <authorList>
            <person name="Depriest M.S."/>
            <person name="Bhattacharya D."/>
            <person name="Lopez-Bautista J.M."/>
        </authorList>
    </citation>
    <scope>NUCLEOTIDE SEQUENCE</scope>
</reference>
<dbReference type="GeneID" id="16017074"/>
<sequence>MVYNTLFYFECHLIVLMKITTKIYYRTFKNKRYNK</sequence>
<geneLocation type="plastid" evidence="1"/>
<reference evidence="1" key="2">
    <citation type="submission" date="2013-04" db="EMBL/GenBank/DDBJ databases">
        <authorList>
            <person name="DePriest M.S.Jr."/>
            <person name="Bhattacharya D."/>
            <person name="Lopez-Bautista J.M."/>
        </authorList>
    </citation>
    <scope>NUCLEOTIDE SEQUENCE</scope>
</reference>
<protein>
    <submittedName>
        <fullName evidence="1">Uncharacterized protein</fullName>
    </submittedName>
</protein>
<organism evidence="1">
    <name type="scientific">Phyllymenia taiwanensis</name>
    <dbReference type="NCBI Taxonomy" id="1260292"/>
    <lineage>
        <taxon>Eukaryota</taxon>
        <taxon>Rhodophyta</taxon>
        <taxon>Florideophyceae</taxon>
        <taxon>Rhodymeniophycidae</taxon>
        <taxon>Halymeniales</taxon>
        <taxon>Halymeniaceae</taxon>
        <taxon>Phyllymenia</taxon>
    </lineage>
</organism>
<keyword evidence="1" id="KW-0934">Plastid</keyword>
<gene>
    <name evidence="1" type="primary">orf03</name>
</gene>